<comment type="caution">
    <text evidence="2">The sequence shown here is derived from an EMBL/GenBank/DDBJ whole genome shotgun (WGS) entry which is preliminary data.</text>
</comment>
<gene>
    <name evidence="2" type="ORF">PVAND_002746</name>
</gene>
<keyword evidence="3" id="KW-1185">Reference proteome</keyword>
<sequence>MKERGREHDGREMERNRDFLERIIHDSGEFGEENVQEIDEEWAEFERALRNFRERRLSTISMESQQPRRRERRVNRQTFYPCPASFSEPDNYEYSECSSDDDESIYDADGYKNTLVSISQLILLHDAPFQTRFTFY</sequence>
<proteinExistence type="predicted"/>
<dbReference type="OrthoDB" id="4564at2759"/>
<feature type="region of interest" description="Disordered" evidence="1">
    <location>
        <begin position="61"/>
        <end position="99"/>
    </location>
</feature>
<evidence type="ECO:0000313" key="3">
    <source>
        <dbReference type="Proteomes" id="UP001107558"/>
    </source>
</evidence>
<dbReference type="EMBL" id="JADBJN010000003">
    <property type="protein sequence ID" value="KAG5672632.1"/>
    <property type="molecule type" value="Genomic_DNA"/>
</dbReference>
<organism evidence="2 3">
    <name type="scientific">Polypedilum vanderplanki</name>
    <name type="common">Sleeping chironomid midge</name>
    <dbReference type="NCBI Taxonomy" id="319348"/>
    <lineage>
        <taxon>Eukaryota</taxon>
        <taxon>Metazoa</taxon>
        <taxon>Ecdysozoa</taxon>
        <taxon>Arthropoda</taxon>
        <taxon>Hexapoda</taxon>
        <taxon>Insecta</taxon>
        <taxon>Pterygota</taxon>
        <taxon>Neoptera</taxon>
        <taxon>Endopterygota</taxon>
        <taxon>Diptera</taxon>
        <taxon>Nematocera</taxon>
        <taxon>Chironomoidea</taxon>
        <taxon>Chironomidae</taxon>
        <taxon>Chironominae</taxon>
        <taxon>Polypedilum</taxon>
        <taxon>Polypedilum</taxon>
    </lineage>
</organism>
<evidence type="ECO:0000313" key="2">
    <source>
        <dbReference type="EMBL" id="KAG5672632.1"/>
    </source>
</evidence>
<evidence type="ECO:0000256" key="1">
    <source>
        <dbReference type="SAM" id="MobiDB-lite"/>
    </source>
</evidence>
<dbReference type="AlphaFoldDB" id="A0A9J6BSE4"/>
<dbReference type="Proteomes" id="UP001107558">
    <property type="component" value="Chromosome 3"/>
</dbReference>
<reference evidence="2" key="1">
    <citation type="submission" date="2021-03" db="EMBL/GenBank/DDBJ databases">
        <title>Chromosome level genome of the anhydrobiotic midge Polypedilum vanderplanki.</title>
        <authorList>
            <person name="Yoshida Y."/>
            <person name="Kikawada T."/>
            <person name="Gusev O."/>
        </authorList>
    </citation>
    <scope>NUCLEOTIDE SEQUENCE</scope>
    <source>
        <strain evidence="2">NIAS01</strain>
        <tissue evidence="2">Whole body or cell culture</tissue>
    </source>
</reference>
<protein>
    <submittedName>
        <fullName evidence="2">Uncharacterized protein</fullName>
    </submittedName>
</protein>
<accession>A0A9J6BSE4</accession>
<name>A0A9J6BSE4_POLVA</name>
<feature type="compositionally biased region" description="Acidic residues" evidence="1">
    <location>
        <begin position="90"/>
        <end position="99"/>
    </location>
</feature>